<dbReference type="EMBL" id="BAJS01000008">
    <property type="protein sequence ID" value="GAK36579.1"/>
    <property type="molecule type" value="Genomic_DNA"/>
</dbReference>
<dbReference type="Proteomes" id="UP000027601">
    <property type="component" value="Unassembled WGS sequence"/>
</dbReference>
<accession>A0A069D8R6</accession>
<organism evidence="1 2">
    <name type="scientific">Bacteroides graminisolvens DSM 19988 = JCM 15093</name>
    <dbReference type="NCBI Taxonomy" id="1121097"/>
    <lineage>
        <taxon>Bacteria</taxon>
        <taxon>Pseudomonadati</taxon>
        <taxon>Bacteroidota</taxon>
        <taxon>Bacteroidia</taxon>
        <taxon>Bacteroidales</taxon>
        <taxon>Bacteroidaceae</taxon>
        <taxon>Bacteroides</taxon>
    </lineage>
</organism>
<dbReference type="RefSeq" id="WP_024996443.1">
    <property type="nucleotide sequence ID" value="NZ_ATZI01000007.1"/>
</dbReference>
<comment type="caution">
    <text evidence="1">The sequence shown here is derived from an EMBL/GenBank/DDBJ whole genome shotgun (WGS) entry which is preliminary data.</text>
</comment>
<dbReference type="eggNOG" id="ENOG50339FJ">
    <property type="taxonomic scope" value="Bacteria"/>
</dbReference>
<keyword evidence="2" id="KW-1185">Reference proteome</keyword>
<name>A0A069D8R6_9BACE</name>
<dbReference type="OrthoDB" id="1094965at2"/>
<dbReference type="STRING" id="1121097.GCA_000428125_02008"/>
<proteinExistence type="predicted"/>
<sequence length="92" mass="10325">MNEAEKNEEVVSFKQSDRMTYGAVNYDGTEMMAVISGYDLNIAFNMRTINSLSDAEASADALAQVFYELLMEQLIEEKSYLVKPPSDETTIP</sequence>
<reference evidence="1 2" key="1">
    <citation type="journal article" date="2015" name="Microbes Environ.">
        <title>Distribution and evolution of nitrogen fixation genes in the phylum bacteroidetes.</title>
        <authorList>
            <person name="Inoue J."/>
            <person name="Oshima K."/>
            <person name="Suda W."/>
            <person name="Sakamoto M."/>
            <person name="Iino T."/>
            <person name="Noda S."/>
            <person name="Hongoh Y."/>
            <person name="Hattori M."/>
            <person name="Ohkuma M."/>
        </authorList>
    </citation>
    <scope>NUCLEOTIDE SEQUENCE [LARGE SCALE GENOMIC DNA]</scope>
    <source>
        <strain evidence="1 2">JCM 15093</strain>
    </source>
</reference>
<evidence type="ECO:0000313" key="1">
    <source>
        <dbReference type="EMBL" id="GAK36579.1"/>
    </source>
</evidence>
<protein>
    <submittedName>
        <fullName evidence="1">Uncharacterized protein</fullName>
    </submittedName>
</protein>
<evidence type="ECO:0000313" key="2">
    <source>
        <dbReference type="Proteomes" id="UP000027601"/>
    </source>
</evidence>
<dbReference type="AlphaFoldDB" id="A0A069D8R6"/>
<gene>
    <name evidence="1" type="ORF">JCM15093_1751</name>
</gene>